<evidence type="ECO:0000259" key="5">
    <source>
        <dbReference type="PROSITE" id="PS50234"/>
    </source>
</evidence>
<dbReference type="PANTHER" id="PTHR14905:SF7">
    <property type="entry name" value="VON WILLEBRAND FACTOR A DOMAIN-CONTAINING PROTEIN 7"/>
    <property type="match status" value="1"/>
</dbReference>
<organism evidence="7 8">
    <name type="scientific">Chlorobaculum thiosulfatiphilum</name>
    <name type="common">Chlorobium limicola f.sp. thiosulfatophilum</name>
    <dbReference type="NCBI Taxonomy" id="115852"/>
    <lineage>
        <taxon>Bacteria</taxon>
        <taxon>Pseudomonadati</taxon>
        <taxon>Chlorobiota</taxon>
        <taxon>Chlorobiia</taxon>
        <taxon>Chlorobiales</taxon>
        <taxon>Chlorobiaceae</taxon>
        <taxon>Chlorobaculum</taxon>
    </lineage>
</organism>
<dbReference type="EMBL" id="VDCH01000038">
    <property type="protein sequence ID" value="TNJ36557.1"/>
    <property type="molecule type" value="Genomic_DNA"/>
</dbReference>
<dbReference type="Gene3D" id="2.60.40.60">
    <property type="entry name" value="Cadherins"/>
    <property type="match status" value="1"/>
</dbReference>
<dbReference type="InterPro" id="IPR002126">
    <property type="entry name" value="Cadherin-like_dom"/>
</dbReference>
<keyword evidence="8" id="KW-1185">Reference proteome</keyword>
<dbReference type="OrthoDB" id="9805017at2"/>
<dbReference type="GO" id="GO:0016020">
    <property type="term" value="C:membrane"/>
    <property type="evidence" value="ECO:0007669"/>
    <property type="project" value="InterPro"/>
</dbReference>
<dbReference type="GO" id="GO:0007156">
    <property type="term" value="P:homophilic cell adhesion via plasma membrane adhesion molecules"/>
    <property type="evidence" value="ECO:0007669"/>
    <property type="project" value="InterPro"/>
</dbReference>
<feature type="domain" description="Cadherin" evidence="6">
    <location>
        <begin position="533"/>
        <end position="646"/>
    </location>
</feature>
<keyword evidence="4" id="KW-0472">Membrane</keyword>
<dbReference type="SUPFAM" id="SSF49313">
    <property type="entry name" value="Cadherin-like"/>
    <property type="match status" value="1"/>
</dbReference>
<dbReference type="InterPro" id="IPR036465">
    <property type="entry name" value="vWFA_dom_sf"/>
</dbReference>
<feature type="transmembrane region" description="Helical" evidence="4">
    <location>
        <begin position="857"/>
        <end position="876"/>
    </location>
</feature>
<dbReference type="Pfam" id="PF25106">
    <property type="entry name" value="VWA_4"/>
    <property type="match status" value="1"/>
</dbReference>
<dbReference type="CDD" id="cd00198">
    <property type="entry name" value="vWFA"/>
    <property type="match status" value="1"/>
</dbReference>
<dbReference type="SMART" id="SM00112">
    <property type="entry name" value="CA"/>
    <property type="match status" value="1"/>
</dbReference>
<evidence type="ECO:0000259" key="6">
    <source>
        <dbReference type="PROSITE" id="PS50268"/>
    </source>
</evidence>
<dbReference type="Pfam" id="PF13205">
    <property type="entry name" value="Big_5"/>
    <property type="match status" value="1"/>
</dbReference>
<dbReference type="GO" id="GO:0005509">
    <property type="term" value="F:calcium ion binding"/>
    <property type="evidence" value="ECO:0007669"/>
    <property type="project" value="InterPro"/>
</dbReference>
<dbReference type="InterPro" id="IPR018511">
    <property type="entry name" value="Hemolysin-typ_Ca-bd_CS"/>
</dbReference>
<name>A0A5C4S0J0_CHLTI</name>
<evidence type="ECO:0000256" key="1">
    <source>
        <dbReference type="ARBA" id="ARBA00004613"/>
    </source>
</evidence>
<dbReference type="Proteomes" id="UP000308271">
    <property type="component" value="Unassembled WGS sequence"/>
</dbReference>
<keyword evidence="4" id="KW-1133">Transmembrane helix</keyword>
<dbReference type="Pfam" id="PF00028">
    <property type="entry name" value="Cadherin"/>
    <property type="match status" value="1"/>
</dbReference>
<dbReference type="InterPro" id="IPR001343">
    <property type="entry name" value="Hemolysn_Ca-bd"/>
</dbReference>
<dbReference type="SMART" id="SM00327">
    <property type="entry name" value="VWA"/>
    <property type="match status" value="1"/>
</dbReference>
<dbReference type="InterPro" id="IPR015919">
    <property type="entry name" value="Cadherin-like_sf"/>
</dbReference>
<dbReference type="InterPro" id="IPR011049">
    <property type="entry name" value="Serralysin-like_metalloprot_C"/>
</dbReference>
<proteinExistence type="predicted"/>
<dbReference type="InterPro" id="IPR002035">
    <property type="entry name" value="VWF_A"/>
</dbReference>
<comment type="subcellular location">
    <subcellularLocation>
        <location evidence="1">Secreted</location>
    </subcellularLocation>
</comment>
<feature type="domain" description="VWFA" evidence="5">
    <location>
        <begin position="274"/>
        <end position="519"/>
    </location>
</feature>
<dbReference type="Pfam" id="PF00353">
    <property type="entry name" value="HemolysinCabind"/>
    <property type="match status" value="3"/>
</dbReference>
<protein>
    <recommendedName>
        <fullName evidence="9">VWA domain-containing protein</fullName>
    </recommendedName>
</protein>
<dbReference type="PROSITE" id="PS50268">
    <property type="entry name" value="CADHERIN_2"/>
    <property type="match status" value="1"/>
</dbReference>
<dbReference type="PANTHER" id="PTHR14905">
    <property type="entry name" value="NG37"/>
    <property type="match status" value="1"/>
</dbReference>
<dbReference type="AlphaFoldDB" id="A0A5C4S0J0"/>
<keyword evidence="4" id="KW-0812">Transmembrane</keyword>
<evidence type="ECO:0008006" key="9">
    <source>
        <dbReference type="Google" id="ProtNLM"/>
    </source>
</evidence>
<dbReference type="PROSITE" id="PS50234">
    <property type="entry name" value="VWFA"/>
    <property type="match status" value="1"/>
</dbReference>
<dbReference type="PROSITE" id="PS00330">
    <property type="entry name" value="HEMOLYSIN_CALCIUM"/>
    <property type="match status" value="2"/>
</dbReference>
<keyword evidence="3" id="KW-0732">Signal</keyword>
<dbReference type="InterPro" id="IPR056861">
    <property type="entry name" value="HMCN1-like_VWA"/>
</dbReference>
<reference evidence="7 8" key="1">
    <citation type="submission" date="2019-05" db="EMBL/GenBank/DDBJ databases">
        <title>Draft Whole-Genome sequence of the green sulfur bacterium Chlorobaculum thiosulfatiphilum DSM 249.</title>
        <authorList>
            <person name="Meyer T.E."/>
            <person name="Kyndt J.A."/>
        </authorList>
    </citation>
    <scope>NUCLEOTIDE SEQUENCE [LARGE SCALE GENOMIC DNA]</scope>
    <source>
        <strain evidence="7 8">DSM 249</strain>
    </source>
</reference>
<comment type="caution">
    <text evidence="7">The sequence shown here is derived from an EMBL/GenBank/DDBJ whole genome shotgun (WGS) entry which is preliminary data.</text>
</comment>
<dbReference type="SUPFAM" id="SSF51120">
    <property type="entry name" value="beta-Roll"/>
    <property type="match status" value="2"/>
</dbReference>
<dbReference type="RefSeq" id="WP_139457815.1">
    <property type="nucleotide sequence ID" value="NZ_VDCH01000038.1"/>
</dbReference>
<dbReference type="CDD" id="cd11304">
    <property type="entry name" value="Cadherin_repeat"/>
    <property type="match status" value="1"/>
</dbReference>
<gene>
    <name evidence="7" type="ORF">FGF66_11710</name>
</gene>
<evidence type="ECO:0000256" key="3">
    <source>
        <dbReference type="ARBA" id="ARBA00022729"/>
    </source>
</evidence>
<evidence type="ECO:0000256" key="2">
    <source>
        <dbReference type="ARBA" id="ARBA00022525"/>
    </source>
</evidence>
<accession>A0A5C4S0J0</accession>
<dbReference type="PRINTS" id="PR00313">
    <property type="entry name" value="CABNDNGRPT"/>
</dbReference>
<evidence type="ECO:0000256" key="4">
    <source>
        <dbReference type="SAM" id="Phobius"/>
    </source>
</evidence>
<dbReference type="SUPFAM" id="SSF53300">
    <property type="entry name" value="vWA-like"/>
    <property type="match status" value="1"/>
</dbReference>
<keyword evidence="2" id="KW-0964">Secreted</keyword>
<evidence type="ECO:0000313" key="7">
    <source>
        <dbReference type="EMBL" id="TNJ36557.1"/>
    </source>
</evidence>
<dbReference type="InterPro" id="IPR052577">
    <property type="entry name" value="VWA7"/>
</dbReference>
<dbReference type="InterPro" id="IPR032812">
    <property type="entry name" value="SbsA_Ig"/>
</dbReference>
<evidence type="ECO:0000313" key="8">
    <source>
        <dbReference type="Proteomes" id="UP000308271"/>
    </source>
</evidence>
<sequence length="877" mass="92118">MVPHLLLSAIGEKIYINTGLSYVDMGLIDGIKTMHSMSLYQGAVDLVDRSIYSESDISFGDNVMLQAVKIGSNEFEAGTGDDNLTADFSLINPIEFMFGGEGNDTMGGFGVNSMYGGSGDDIYKVNDEHDFVYEKLNEGADLVDSEVTYTLPDNVENLTLHHNLIFSDPAINGTGNDLDNQLKGNNAANVLSGVGGDDIMDGGDGYDTAAYYGSPLDYDIRRASDGSWSVKNVRGSEGAGSDTLINIEAIRFDTEEGGHLSYRLQKNGLTFQTDFAIVVDTTGSMWDDIDSVKVVASDLIDAAFADGNADARIGVVSFKDAEIGEPSSVVLSFTDQDSFAERKDVALSAINSLGAYGGGDWAETDFDGLRMALDGSMGEWRVGAGILRIALFTDAPVKDTYLADEVSALAHNIGATIDVHTSMVGSVGTVDTFTLSFESTDLPVAVDEDGALLLSADSSEPLVAVDASLETAQVQIFTIVVGSPSFDTTPLESIAAENGGGFLIAEDNDALVDALFYIIENTAPTDIQLDNNTVSENSANGTVVGNLSAVDPDSGETFTYSLIDNPENLFAIDGNHLVVNNAIDYEAAASHDITVRVSDFVSNTFEKVFTINVTDVPGVTIEGTAEADLVDATHTIEGQSLPTPEADTINGCDGDDSIAGLCGDDVITGGAGNDSIDGGDGDDTVVYVGPQSQYSISYESGVYTVVDTSEGGGTDFVINVEHFQFADETFSTDNTVDTAPPVLDPNEAPADLAVGDDIVLSFDEMVMPGTGEITLYKGSIAEGNEVDGIDVSFVGNTLVVDPDGNLAYGTDYYVTFENDSVLDLARNPYDYEDEDDAFHFSTLDAAVAASGGSSDGISAGAVVAGVAGLGLLAFVIF</sequence>
<dbReference type="Gene3D" id="3.40.50.410">
    <property type="entry name" value="von Willebrand factor, type A domain"/>
    <property type="match status" value="1"/>
</dbReference>